<dbReference type="EMBL" id="CP016768">
    <property type="protein sequence ID" value="ASY09853.1"/>
    <property type="molecule type" value="Genomic_DNA"/>
</dbReference>
<dbReference type="RefSeq" id="WP_095681158.1">
    <property type="nucleotide sequence ID" value="NZ_CP016768.2"/>
</dbReference>
<evidence type="ECO:0000256" key="5">
    <source>
        <dbReference type="SAM" id="Phobius"/>
    </source>
</evidence>
<sequence length="164" mass="18024">MNYFDLLIVLVLLIAFYSGYKNGLIKTIFRTAGYVAGGVAGLALAVKYLATWESQTQKVAFALLAIFIGASIGEFLLGKIGSLFRKILFVPPFKLIDSLVGAAISTLRAAFILYLVATLLVFSSWSIADKYIKPSKLYDYSDSHLPSVMNEVKSEIVKLLEKVN</sequence>
<evidence type="ECO:0000256" key="4">
    <source>
        <dbReference type="ARBA" id="ARBA00023136"/>
    </source>
</evidence>
<dbReference type="KEGG" id="abam:B1s21122_05975"/>
<evidence type="ECO:0000313" key="7">
    <source>
        <dbReference type="Proteomes" id="UP000217153"/>
    </source>
</evidence>
<evidence type="ECO:0000256" key="3">
    <source>
        <dbReference type="ARBA" id="ARBA00022989"/>
    </source>
</evidence>
<gene>
    <name evidence="6" type="ORF">B1s21122_05975</name>
</gene>
<dbReference type="AlphaFoldDB" id="A0A249JZ81"/>
<protein>
    <submittedName>
        <fullName evidence="6">Colicin V production protein</fullName>
    </submittedName>
</protein>
<feature type="transmembrane region" description="Helical" evidence="5">
    <location>
        <begin position="31"/>
        <end position="50"/>
    </location>
</feature>
<organism evidence="6 7">
    <name type="scientific">Candidatus Nanopelagicus limnae</name>
    <dbReference type="NCBI Taxonomy" id="1884634"/>
    <lineage>
        <taxon>Bacteria</taxon>
        <taxon>Bacillati</taxon>
        <taxon>Actinomycetota</taxon>
        <taxon>Actinomycetes</taxon>
        <taxon>Candidatus Nanopelagicales</taxon>
        <taxon>Candidatus Nanopelagicaceae</taxon>
        <taxon>Candidatus Nanopelagicus</taxon>
    </lineage>
</organism>
<dbReference type="GO" id="GO:0016020">
    <property type="term" value="C:membrane"/>
    <property type="evidence" value="ECO:0007669"/>
    <property type="project" value="UniProtKB-SubCell"/>
</dbReference>
<dbReference type="GO" id="GO:0009403">
    <property type="term" value="P:toxin biosynthetic process"/>
    <property type="evidence" value="ECO:0007669"/>
    <property type="project" value="InterPro"/>
</dbReference>
<evidence type="ECO:0000313" key="6">
    <source>
        <dbReference type="EMBL" id="ASY09853.1"/>
    </source>
</evidence>
<dbReference type="OrthoDB" id="5186509at2"/>
<keyword evidence="2 5" id="KW-0812">Transmembrane</keyword>
<feature type="transmembrane region" description="Helical" evidence="5">
    <location>
        <begin position="59"/>
        <end position="78"/>
    </location>
</feature>
<comment type="subcellular location">
    <subcellularLocation>
        <location evidence="1">Membrane</location>
        <topology evidence="1">Multi-pass membrane protein</topology>
    </subcellularLocation>
</comment>
<feature type="transmembrane region" description="Helical" evidence="5">
    <location>
        <begin position="98"/>
        <end position="122"/>
    </location>
</feature>
<proteinExistence type="predicted"/>
<evidence type="ECO:0000256" key="2">
    <source>
        <dbReference type="ARBA" id="ARBA00022692"/>
    </source>
</evidence>
<keyword evidence="4 5" id="KW-0472">Membrane</keyword>
<accession>A0A249JZ81</accession>
<keyword evidence="7" id="KW-1185">Reference proteome</keyword>
<dbReference type="Proteomes" id="UP000217153">
    <property type="component" value="Chromosome"/>
</dbReference>
<dbReference type="InterPro" id="IPR003825">
    <property type="entry name" value="Colicin-V_CvpA"/>
</dbReference>
<keyword evidence="3 5" id="KW-1133">Transmembrane helix</keyword>
<name>A0A249JZ81_9ACTN</name>
<reference evidence="7" key="1">
    <citation type="submission" date="2016-10" db="EMBL/GenBank/DDBJ databases">
        <title>High microdiversification within the ubiquitous acI lineage of Actinobacteria.</title>
        <authorList>
            <person name="Neuenschwander S.M."/>
            <person name="Salcher M."/>
            <person name="Ghai R."/>
            <person name="Pernthaler J."/>
        </authorList>
    </citation>
    <scope>NUCLEOTIDE SEQUENCE [LARGE SCALE GENOMIC DNA]</scope>
</reference>
<dbReference type="Pfam" id="PF02674">
    <property type="entry name" value="Colicin_V"/>
    <property type="match status" value="1"/>
</dbReference>
<evidence type="ECO:0000256" key="1">
    <source>
        <dbReference type="ARBA" id="ARBA00004141"/>
    </source>
</evidence>